<evidence type="ECO:0000256" key="1">
    <source>
        <dbReference type="SAM" id="MobiDB-lite"/>
    </source>
</evidence>
<organism evidence="2 3">
    <name type="scientific">Prorocentrum cordatum</name>
    <dbReference type="NCBI Taxonomy" id="2364126"/>
    <lineage>
        <taxon>Eukaryota</taxon>
        <taxon>Sar</taxon>
        <taxon>Alveolata</taxon>
        <taxon>Dinophyceae</taxon>
        <taxon>Prorocentrales</taxon>
        <taxon>Prorocentraceae</taxon>
        <taxon>Prorocentrum</taxon>
    </lineage>
</organism>
<dbReference type="EMBL" id="CAUYUJ010007613">
    <property type="protein sequence ID" value="CAK0821356.1"/>
    <property type="molecule type" value="Genomic_DNA"/>
</dbReference>
<proteinExistence type="predicted"/>
<gene>
    <name evidence="2" type="ORF">PCOR1329_LOCUS22701</name>
</gene>
<reference evidence="2" key="1">
    <citation type="submission" date="2023-10" db="EMBL/GenBank/DDBJ databases">
        <authorList>
            <person name="Chen Y."/>
            <person name="Shah S."/>
            <person name="Dougan E. K."/>
            <person name="Thang M."/>
            <person name="Chan C."/>
        </authorList>
    </citation>
    <scope>NUCLEOTIDE SEQUENCE [LARGE SCALE GENOMIC DNA]</scope>
</reference>
<sequence length="136" mass="14642">MAIRGSKGAPRPLLAAASPPWWRAARLLRLAASAAPARSSPLLRRVAQATNRTVRACRKLVAQGQVLVDGQRCCDTLLMVAPESPVVVVMRDETPGESAELLRTSRLRRQTTTIHSASPAGWSAPTGARGRGRARW</sequence>
<evidence type="ECO:0008006" key="4">
    <source>
        <dbReference type="Google" id="ProtNLM"/>
    </source>
</evidence>
<accession>A0ABN9RTX1</accession>
<dbReference type="Proteomes" id="UP001189429">
    <property type="component" value="Unassembled WGS sequence"/>
</dbReference>
<comment type="caution">
    <text evidence="2">The sequence shown here is derived from an EMBL/GenBank/DDBJ whole genome shotgun (WGS) entry which is preliminary data.</text>
</comment>
<keyword evidence="3" id="KW-1185">Reference proteome</keyword>
<name>A0ABN9RTX1_9DINO</name>
<evidence type="ECO:0000313" key="2">
    <source>
        <dbReference type="EMBL" id="CAK0821356.1"/>
    </source>
</evidence>
<protein>
    <recommendedName>
        <fullName evidence="4">RNA-binding S4 domain-containing protein</fullName>
    </recommendedName>
</protein>
<feature type="region of interest" description="Disordered" evidence="1">
    <location>
        <begin position="112"/>
        <end position="136"/>
    </location>
</feature>
<evidence type="ECO:0000313" key="3">
    <source>
        <dbReference type="Proteomes" id="UP001189429"/>
    </source>
</evidence>